<proteinExistence type="predicted"/>
<dbReference type="PANTHER" id="PTHR37950:SF1">
    <property type="entry name" value="4-HYDROXYPHENYLACETATE CATABOLISM PROTEIN"/>
    <property type="match status" value="1"/>
</dbReference>
<reference evidence="1 2" key="1">
    <citation type="submission" date="2023-07" db="EMBL/GenBank/DDBJ databases">
        <title>Sorghum-associated microbial communities from plants grown in Nebraska, USA.</title>
        <authorList>
            <person name="Schachtman D."/>
        </authorList>
    </citation>
    <scope>NUCLEOTIDE SEQUENCE [LARGE SCALE GENOMIC DNA]</scope>
    <source>
        <strain evidence="1 2">DS1781</strain>
    </source>
</reference>
<dbReference type="Gene3D" id="3.30.429.10">
    <property type="entry name" value="Macrophage Migration Inhibitory Factor"/>
    <property type="match status" value="1"/>
</dbReference>
<keyword evidence="1" id="KW-0413">Isomerase</keyword>
<dbReference type="InterPro" id="IPR014347">
    <property type="entry name" value="Tautomerase/MIF_sf"/>
</dbReference>
<comment type="caution">
    <text evidence="1">The sequence shown here is derived from an EMBL/GenBank/DDBJ whole genome shotgun (WGS) entry which is preliminary data.</text>
</comment>
<dbReference type="CDD" id="cd00580">
    <property type="entry name" value="CHMI"/>
    <property type="match status" value="1"/>
</dbReference>
<dbReference type="EC" id="5.3.3.10" evidence="1"/>
<dbReference type="InterPro" id="IPR004220">
    <property type="entry name" value="5-COMe_2-OHmuconate_Isoase"/>
</dbReference>
<evidence type="ECO:0000313" key="1">
    <source>
        <dbReference type="EMBL" id="MDR6534314.1"/>
    </source>
</evidence>
<gene>
    <name evidence="1" type="ORF">J2739_000074</name>
</gene>
<name>A0ABU1N7A6_9BURK</name>
<evidence type="ECO:0000313" key="2">
    <source>
        <dbReference type="Proteomes" id="UP001184230"/>
    </source>
</evidence>
<keyword evidence="2" id="KW-1185">Reference proteome</keyword>
<dbReference type="GO" id="GO:0008704">
    <property type="term" value="F:5-carboxymethyl-2-hydroxymuconate delta-isomerase activity"/>
    <property type="evidence" value="ECO:0007669"/>
    <property type="project" value="UniProtKB-EC"/>
</dbReference>
<sequence>MPHLVILYTPDVEPDADMPTLCRALADTLLAQRDDQDRPVFPVSGTRVLAYPAAHCAVADGSGEHGFVYLNLRIAAGRPDAVKKRIGEALLERLKRHAEPLLAKRHVGITLQIDEAPGQVYDGKCGNLHALFRQP</sequence>
<organism evidence="1 2">
    <name type="scientific">Variovorax soli</name>
    <dbReference type="NCBI Taxonomy" id="376815"/>
    <lineage>
        <taxon>Bacteria</taxon>
        <taxon>Pseudomonadati</taxon>
        <taxon>Pseudomonadota</taxon>
        <taxon>Betaproteobacteria</taxon>
        <taxon>Burkholderiales</taxon>
        <taxon>Comamonadaceae</taxon>
        <taxon>Variovorax</taxon>
    </lineage>
</organism>
<accession>A0ABU1N7A6</accession>
<dbReference type="PANTHER" id="PTHR37950">
    <property type="entry name" value="4-HYDROXYPHENYLACETATE CATABOLISM PROTEIN"/>
    <property type="match status" value="1"/>
</dbReference>
<dbReference type="RefSeq" id="WP_309897714.1">
    <property type="nucleotide sequence ID" value="NZ_JAVDRF010000001.1"/>
</dbReference>
<protein>
    <submittedName>
        <fullName evidence="1">5-carboxymethyl-2-hydroxymuconate isomerase</fullName>
        <ecNumber evidence="1">5.3.3.10</ecNumber>
    </submittedName>
</protein>
<dbReference type="Proteomes" id="UP001184230">
    <property type="component" value="Unassembled WGS sequence"/>
</dbReference>
<dbReference type="Pfam" id="PF02962">
    <property type="entry name" value="CHMI"/>
    <property type="match status" value="1"/>
</dbReference>
<dbReference type="SUPFAM" id="SSF55331">
    <property type="entry name" value="Tautomerase/MIF"/>
    <property type="match status" value="1"/>
</dbReference>
<dbReference type="EMBL" id="JAVDRF010000001">
    <property type="protein sequence ID" value="MDR6534314.1"/>
    <property type="molecule type" value="Genomic_DNA"/>
</dbReference>